<keyword evidence="5 17" id="KW-0723">Serine/threonine-protein kinase</keyword>
<evidence type="ECO:0000259" key="19">
    <source>
        <dbReference type="PROSITE" id="PS50011"/>
    </source>
</evidence>
<dbReference type="FunFam" id="3.30.200.20:FF:000074">
    <property type="entry name" value="cyclin-dependent kinase 12 isoform X2"/>
    <property type="match status" value="1"/>
</dbReference>
<name>A0A077Z9A9_TRITR</name>
<dbReference type="PROSITE" id="PS00108">
    <property type="entry name" value="PROTEIN_KINASE_ST"/>
    <property type="match status" value="1"/>
</dbReference>
<keyword evidence="8 20" id="KW-0418">Kinase</keyword>
<dbReference type="GO" id="GO:0005524">
    <property type="term" value="F:ATP binding"/>
    <property type="evidence" value="ECO:0007669"/>
    <property type="project" value="UniProtKB-UniRule"/>
</dbReference>
<feature type="region of interest" description="Disordered" evidence="18">
    <location>
        <begin position="448"/>
        <end position="482"/>
    </location>
</feature>
<evidence type="ECO:0000256" key="4">
    <source>
        <dbReference type="ARBA" id="ARBA00012425"/>
    </source>
</evidence>
<evidence type="ECO:0000256" key="9">
    <source>
        <dbReference type="ARBA" id="ARBA00022840"/>
    </source>
</evidence>
<dbReference type="AlphaFoldDB" id="A0A077Z9A9"/>
<evidence type="ECO:0000256" key="17">
    <source>
        <dbReference type="RuleBase" id="RU000304"/>
    </source>
</evidence>
<feature type="compositionally biased region" description="Polar residues" evidence="18">
    <location>
        <begin position="464"/>
        <end position="482"/>
    </location>
</feature>
<dbReference type="GO" id="GO:0032968">
    <property type="term" value="P:positive regulation of transcription elongation by RNA polymerase II"/>
    <property type="evidence" value="ECO:0007669"/>
    <property type="project" value="TreeGrafter"/>
</dbReference>
<evidence type="ECO:0000256" key="14">
    <source>
        <dbReference type="ARBA" id="ARBA00048367"/>
    </source>
</evidence>
<organism evidence="20 21">
    <name type="scientific">Trichuris trichiura</name>
    <name type="common">Whipworm</name>
    <name type="synonym">Trichocephalus trichiurus</name>
    <dbReference type="NCBI Taxonomy" id="36087"/>
    <lineage>
        <taxon>Eukaryota</taxon>
        <taxon>Metazoa</taxon>
        <taxon>Ecdysozoa</taxon>
        <taxon>Nematoda</taxon>
        <taxon>Enoplea</taxon>
        <taxon>Dorylaimia</taxon>
        <taxon>Trichinellida</taxon>
        <taxon>Trichuridae</taxon>
        <taxon>Trichuris</taxon>
    </lineage>
</organism>
<dbReference type="SUPFAM" id="SSF56112">
    <property type="entry name" value="Protein kinase-like (PK-like)"/>
    <property type="match status" value="1"/>
</dbReference>
<evidence type="ECO:0000256" key="15">
    <source>
        <dbReference type="ARBA" id="ARBA00049280"/>
    </source>
</evidence>
<feature type="compositionally biased region" description="Basic and acidic residues" evidence="18">
    <location>
        <begin position="454"/>
        <end position="463"/>
    </location>
</feature>
<dbReference type="PANTHER" id="PTHR24056">
    <property type="entry name" value="CELL DIVISION PROTEIN KINASE"/>
    <property type="match status" value="1"/>
</dbReference>
<keyword evidence="7 16" id="KW-0547">Nucleotide-binding</keyword>
<dbReference type="InterPro" id="IPR011009">
    <property type="entry name" value="Kinase-like_dom_sf"/>
</dbReference>
<dbReference type="PROSITE" id="PS50011">
    <property type="entry name" value="PROTEIN_KINASE_DOM"/>
    <property type="match status" value="1"/>
</dbReference>
<evidence type="ECO:0000256" key="7">
    <source>
        <dbReference type="ARBA" id="ARBA00022741"/>
    </source>
</evidence>
<accession>A0A077Z9A9</accession>
<comment type="catalytic activity">
    <reaction evidence="13">
        <text>L-threonyl-[protein] + ATP = O-phospho-L-threonyl-[protein] + ADP + H(+)</text>
        <dbReference type="Rhea" id="RHEA:46608"/>
        <dbReference type="Rhea" id="RHEA-COMP:11060"/>
        <dbReference type="Rhea" id="RHEA-COMP:11605"/>
        <dbReference type="ChEBI" id="CHEBI:15378"/>
        <dbReference type="ChEBI" id="CHEBI:30013"/>
        <dbReference type="ChEBI" id="CHEBI:30616"/>
        <dbReference type="ChEBI" id="CHEBI:61977"/>
        <dbReference type="ChEBI" id="CHEBI:456216"/>
        <dbReference type="EC" id="2.7.11.22"/>
    </reaction>
</comment>
<dbReference type="Proteomes" id="UP000030665">
    <property type="component" value="Unassembled WGS sequence"/>
</dbReference>
<feature type="region of interest" description="Disordered" evidence="18">
    <location>
        <begin position="413"/>
        <end position="435"/>
    </location>
</feature>
<dbReference type="GO" id="GO:0008353">
    <property type="term" value="F:RNA polymerase II CTD heptapeptide repeat kinase activity"/>
    <property type="evidence" value="ECO:0007669"/>
    <property type="project" value="UniProtKB-EC"/>
</dbReference>
<feature type="domain" description="Protein kinase" evidence="19">
    <location>
        <begin position="98"/>
        <end position="393"/>
    </location>
</feature>
<sequence length="482" mass="54883">MYLISATVFTGARPLKVKLRADRSSFDTAFNFGRRSNSKPSSLGGKELSIVVPSDAVRQVAFRCSQSIHLTYRLPLVSRVRSCSYDEPEWEVCHVDKYEILQQIGEGTYGQVYKAVDRKTAEMVALKKVRLENERDGFPITAFREIRILRKLSHPNIVQLKDIATNQHEATGFMKEKGVFYLVFEYMDHDLMGLLESGYVDFNDVHIAFMMKQLLSGLAYCHAKNFMHRDIKCSNILLNNSGDIKLADLGLARLYQRGQQRPYTNKVITLWYRPPELLLGEERYGPEVDIWSVGCILGELFVKKPIFQGSSELQQLDLICRVCGSPDPEVWPNVSSLPFYSTFKLKRMYPRVLREQFKYLPLEALDLLDSMLTLDPSKRCTAVEALDSSWSFLLRLPTWQDCHEMWSKKKKRANSRTVSSTATTERVLKKNGRSSGLPHQELVELLGSSSSAGSDHRPSDNSRNDLSTNSSLRQSDNGILIS</sequence>
<evidence type="ECO:0000313" key="21">
    <source>
        <dbReference type="Proteomes" id="UP000030665"/>
    </source>
</evidence>
<dbReference type="EC" id="2.7.11.22" evidence="4"/>
<dbReference type="EC" id="2.7.11.23" evidence="3"/>
<comment type="catalytic activity">
    <reaction evidence="14">
        <text>L-seryl-[protein] + ATP = O-phospho-L-seryl-[protein] + ADP + H(+)</text>
        <dbReference type="Rhea" id="RHEA:17989"/>
        <dbReference type="Rhea" id="RHEA-COMP:9863"/>
        <dbReference type="Rhea" id="RHEA-COMP:11604"/>
        <dbReference type="ChEBI" id="CHEBI:15378"/>
        <dbReference type="ChEBI" id="CHEBI:29999"/>
        <dbReference type="ChEBI" id="CHEBI:30616"/>
        <dbReference type="ChEBI" id="CHEBI:83421"/>
        <dbReference type="ChEBI" id="CHEBI:456216"/>
        <dbReference type="EC" id="2.7.11.22"/>
    </reaction>
</comment>
<evidence type="ECO:0000256" key="8">
    <source>
        <dbReference type="ARBA" id="ARBA00022777"/>
    </source>
</evidence>
<evidence type="ECO:0000256" key="5">
    <source>
        <dbReference type="ARBA" id="ARBA00022527"/>
    </source>
</evidence>
<dbReference type="InterPro" id="IPR008271">
    <property type="entry name" value="Ser/Thr_kinase_AS"/>
</dbReference>
<evidence type="ECO:0000313" key="20">
    <source>
        <dbReference type="EMBL" id="CDW56806.1"/>
    </source>
</evidence>
<dbReference type="Gene3D" id="3.30.200.20">
    <property type="entry name" value="Phosphorylase Kinase, domain 1"/>
    <property type="match status" value="1"/>
</dbReference>
<dbReference type="InterPro" id="IPR017441">
    <property type="entry name" value="Protein_kinase_ATP_BS"/>
</dbReference>
<dbReference type="InterPro" id="IPR050108">
    <property type="entry name" value="CDK"/>
</dbReference>
<evidence type="ECO:0000256" key="3">
    <source>
        <dbReference type="ARBA" id="ARBA00012409"/>
    </source>
</evidence>
<dbReference type="GO" id="GO:0008024">
    <property type="term" value="C:cyclin/CDK positive transcription elongation factor complex"/>
    <property type="evidence" value="ECO:0007669"/>
    <property type="project" value="TreeGrafter"/>
</dbReference>
<keyword evidence="9 16" id="KW-0067">ATP-binding</keyword>
<dbReference type="GO" id="GO:0030332">
    <property type="term" value="F:cyclin binding"/>
    <property type="evidence" value="ECO:0007669"/>
    <property type="project" value="TreeGrafter"/>
</dbReference>
<evidence type="ECO:0000256" key="13">
    <source>
        <dbReference type="ARBA" id="ARBA00047811"/>
    </source>
</evidence>
<keyword evidence="21" id="KW-1185">Reference proteome</keyword>
<keyword evidence="6" id="KW-0808">Transferase</keyword>
<reference evidence="20" key="1">
    <citation type="submission" date="2014-01" db="EMBL/GenBank/DDBJ databases">
        <authorList>
            <person name="Aslett M."/>
        </authorList>
    </citation>
    <scope>NUCLEOTIDE SEQUENCE</scope>
</reference>
<dbReference type="Gene3D" id="1.10.510.10">
    <property type="entry name" value="Transferase(Phosphotransferase) domain 1"/>
    <property type="match status" value="1"/>
</dbReference>
<dbReference type="GO" id="GO:0004693">
    <property type="term" value="F:cyclin-dependent protein serine/threonine kinase activity"/>
    <property type="evidence" value="ECO:0007669"/>
    <property type="project" value="UniProtKB-EC"/>
</dbReference>
<evidence type="ECO:0000256" key="1">
    <source>
        <dbReference type="ARBA" id="ARBA00004123"/>
    </source>
</evidence>
<dbReference type="OrthoDB" id="28397at2759"/>
<evidence type="ECO:0000256" key="16">
    <source>
        <dbReference type="PROSITE-ProRule" id="PRU10141"/>
    </source>
</evidence>
<keyword evidence="10" id="KW-0539">Nucleus</keyword>
<feature type="compositionally biased region" description="Polar residues" evidence="18">
    <location>
        <begin position="415"/>
        <end position="424"/>
    </location>
</feature>
<dbReference type="EMBL" id="HG806081">
    <property type="protein sequence ID" value="CDW56806.1"/>
    <property type="molecule type" value="Genomic_DNA"/>
</dbReference>
<dbReference type="STRING" id="36087.A0A077Z9A9"/>
<evidence type="ECO:0000256" key="18">
    <source>
        <dbReference type="SAM" id="MobiDB-lite"/>
    </source>
</evidence>
<dbReference type="InterPro" id="IPR000719">
    <property type="entry name" value="Prot_kinase_dom"/>
</dbReference>
<evidence type="ECO:0000256" key="11">
    <source>
        <dbReference type="ARBA" id="ARBA00040213"/>
    </source>
</evidence>
<reference evidence="20" key="2">
    <citation type="submission" date="2014-03" db="EMBL/GenBank/DDBJ databases">
        <title>The whipworm genome and dual-species transcriptomics of an intimate host-pathogen interaction.</title>
        <authorList>
            <person name="Foth B.J."/>
            <person name="Tsai I.J."/>
            <person name="Reid A.J."/>
            <person name="Bancroft A.J."/>
            <person name="Nichol S."/>
            <person name="Tracey A."/>
            <person name="Holroyd N."/>
            <person name="Cotton J.A."/>
            <person name="Stanley E.J."/>
            <person name="Zarowiecki M."/>
            <person name="Liu J.Z."/>
            <person name="Huckvale T."/>
            <person name="Cooper P.J."/>
            <person name="Grencis R.K."/>
            <person name="Berriman M."/>
        </authorList>
    </citation>
    <scope>NUCLEOTIDE SEQUENCE [LARGE SCALE GENOMIC DNA]</scope>
</reference>
<proteinExistence type="inferred from homology"/>
<protein>
    <recommendedName>
        <fullName evidence="11">Cyclin-dependent kinase 12</fullName>
        <ecNumber evidence="4">2.7.11.22</ecNumber>
        <ecNumber evidence="3">2.7.11.23</ecNumber>
    </recommendedName>
    <alternativeName>
        <fullName evidence="12">Cell division protein kinase 12</fullName>
    </alternativeName>
</protein>
<evidence type="ECO:0000256" key="6">
    <source>
        <dbReference type="ARBA" id="ARBA00022679"/>
    </source>
</evidence>
<comment type="catalytic activity">
    <reaction evidence="15">
        <text>[DNA-directed RNA polymerase] + ATP = phospho-[DNA-directed RNA polymerase] + ADP + H(+)</text>
        <dbReference type="Rhea" id="RHEA:10216"/>
        <dbReference type="Rhea" id="RHEA-COMP:11321"/>
        <dbReference type="Rhea" id="RHEA-COMP:11322"/>
        <dbReference type="ChEBI" id="CHEBI:15378"/>
        <dbReference type="ChEBI" id="CHEBI:30616"/>
        <dbReference type="ChEBI" id="CHEBI:43176"/>
        <dbReference type="ChEBI" id="CHEBI:68546"/>
        <dbReference type="ChEBI" id="CHEBI:456216"/>
        <dbReference type="EC" id="2.7.11.23"/>
    </reaction>
</comment>
<evidence type="ECO:0000256" key="10">
    <source>
        <dbReference type="ARBA" id="ARBA00023242"/>
    </source>
</evidence>
<dbReference type="PANTHER" id="PTHR24056:SF546">
    <property type="entry name" value="CYCLIN-DEPENDENT KINASE 12"/>
    <property type="match status" value="1"/>
</dbReference>
<evidence type="ECO:0000256" key="2">
    <source>
        <dbReference type="ARBA" id="ARBA00006485"/>
    </source>
</evidence>
<comment type="subcellular location">
    <subcellularLocation>
        <location evidence="1">Nucleus</location>
    </subcellularLocation>
</comment>
<evidence type="ECO:0000256" key="12">
    <source>
        <dbReference type="ARBA" id="ARBA00041920"/>
    </source>
</evidence>
<dbReference type="FunFam" id="1.10.510.10:FF:000415">
    <property type="entry name" value="CMGC/CDK/CRK7 protein kinase, variant"/>
    <property type="match status" value="1"/>
</dbReference>
<gene>
    <name evidence="20" type="ORF">TTRE_0000508801</name>
</gene>
<comment type="similarity">
    <text evidence="2">Belongs to the protein kinase superfamily. CMGC Ser/Thr protein kinase family. CDC2/CDKX subfamily.</text>
</comment>
<dbReference type="Pfam" id="PF00069">
    <property type="entry name" value="Pkinase"/>
    <property type="match status" value="1"/>
</dbReference>
<dbReference type="SMART" id="SM00220">
    <property type="entry name" value="S_TKc"/>
    <property type="match status" value="1"/>
</dbReference>
<dbReference type="PROSITE" id="PS00107">
    <property type="entry name" value="PROTEIN_KINASE_ATP"/>
    <property type="match status" value="1"/>
</dbReference>
<feature type="binding site" evidence="16">
    <location>
        <position position="127"/>
    </location>
    <ligand>
        <name>ATP</name>
        <dbReference type="ChEBI" id="CHEBI:30616"/>
    </ligand>
</feature>